<dbReference type="Proteomes" id="UP001144396">
    <property type="component" value="Unassembled WGS sequence"/>
</dbReference>
<dbReference type="CDD" id="cd06267">
    <property type="entry name" value="PBP1_LacI_sugar_binding-like"/>
    <property type="match status" value="1"/>
</dbReference>
<evidence type="ECO:0000256" key="1">
    <source>
        <dbReference type="ARBA" id="ARBA00023015"/>
    </source>
</evidence>
<dbReference type="GO" id="GO:0003700">
    <property type="term" value="F:DNA-binding transcription factor activity"/>
    <property type="evidence" value="ECO:0007669"/>
    <property type="project" value="TreeGrafter"/>
</dbReference>
<dbReference type="SMART" id="SM00354">
    <property type="entry name" value="HTH_LACI"/>
    <property type="match status" value="1"/>
</dbReference>
<feature type="domain" description="HTH lacI-type" evidence="4">
    <location>
        <begin position="12"/>
        <end position="66"/>
    </location>
</feature>
<dbReference type="InterPro" id="IPR010982">
    <property type="entry name" value="Lambda_DNA-bd_dom_sf"/>
</dbReference>
<keyword evidence="2" id="KW-0238">DNA-binding</keyword>
<dbReference type="PROSITE" id="PS00356">
    <property type="entry name" value="HTH_LACI_1"/>
    <property type="match status" value="1"/>
</dbReference>
<dbReference type="Pfam" id="PF13377">
    <property type="entry name" value="Peripla_BP_3"/>
    <property type="match status" value="1"/>
</dbReference>
<evidence type="ECO:0000313" key="5">
    <source>
        <dbReference type="EMBL" id="GLI27116.1"/>
    </source>
</evidence>
<dbReference type="CDD" id="cd01392">
    <property type="entry name" value="HTH_LacI"/>
    <property type="match status" value="1"/>
</dbReference>
<dbReference type="InterPro" id="IPR000843">
    <property type="entry name" value="HTH_LacI"/>
</dbReference>
<dbReference type="InterPro" id="IPR046335">
    <property type="entry name" value="LacI/GalR-like_sensor"/>
</dbReference>
<dbReference type="Gene3D" id="3.40.50.2300">
    <property type="match status" value="2"/>
</dbReference>
<dbReference type="AlphaFoldDB" id="A0A9W6CQQ1"/>
<reference evidence="5" key="1">
    <citation type="submission" date="2022-12" db="EMBL/GenBank/DDBJ databases">
        <title>Reference genome sequencing for broad-spectrum identification of bacterial and archaeal isolates by mass spectrometry.</title>
        <authorList>
            <person name="Sekiguchi Y."/>
            <person name="Tourlousse D.M."/>
        </authorList>
    </citation>
    <scope>NUCLEOTIDE SEQUENCE</scope>
    <source>
        <strain evidence="5">14</strain>
    </source>
</reference>
<dbReference type="PANTHER" id="PTHR30146:SF109">
    <property type="entry name" value="HTH-TYPE TRANSCRIPTIONAL REGULATOR GALS"/>
    <property type="match status" value="1"/>
</dbReference>
<dbReference type="PROSITE" id="PS50932">
    <property type="entry name" value="HTH_LACI_2"/>
    <property type="match status" value="1"/>
</dbReference>
<keyword evidence="6" id="KW-1185">Reference proteome</keyword>
<dbReference type="InterPro" id="IPR028082">
    <property type="entry name" value="Peripla_BP_I"/>
</dbReference>
<dbReference type="SUPFAM" id="SSF53822">
    <property type="entry name" value="Periplasmic binding protein-like I"/>
    <property type="match status" value="1"/>
</dbReference>
<dbReference type="Gene3D" id="1.10.260.40">
    <property type="entry name" value="lambda repressor-like DNA-binding domains"/>
    <property type="match status" value="1"/>
</dbReference>
<dbReference type="RefSeq" id="WP_281883375.1">
    <property type="nucleotide sequence ID" value="NZ_BSDP01000001.1"/>
</dbReference>
<dbReference type="PANTHER" id="PTHR30146">
    <property type="entry name" value="LACI-RELATED TRANSCRIPTIONAL REPRESSOR"/>
    <property type="match status" value="1"/>
</dbReference>
<dbReference type="EMBL" id="BSDP01000001">
    <property type="protein sequence ID" value="GLI27116.1"/>
    <property type="molecule type" value="Genomic_DNA"/>
</dbReference>
<accession>A0A9W6CQQ1</accession>
<evidence type="ECO:0000256" key="2">
    <source>
        <dbReference type="ARBA" id="ARBA00023125"/>
    </source>
</evidence>
<protein>
    <submittedName>
        <fullName evidence="5">LacI family transcriptional regulator</fullName>
    </submittedName>
</protein>
<evidence type="ECO:0000256" key="3">
    <source>
        <dbReference type="ARBA" id="ARBA00023163"/>
    </source>
</evidence>
<evidence type="ECO:0000313" key="6">
    <source>
        <dbReference type="Proteomes" id="UP001144396"/>
    </source>
</evidence>
<dbReference type="Pfam" id="PF00356">
    <property type="entry name" value="LacI"/>
    <property type="match status" value="1"/>
</dbReference>
<sequence length="337" mass="36174">MADHAPANGRRPTIKDVAEAAGVSSGTVSRVLNGRNWVSPESKAAVEEAIARVGFRPNAHARTLATGRTNSIAFLLTEPQQMLFEDPNFARLLRGATAAAGERDVAVVLMVADTPEERRRAREFLGDRHVDGVLLISADPDDPLIDEIGLAHLPTVICGPEVTRHENTGYVSADDRSGARAATERLRALGRSRIACITGPERVTEPRLAGFRDALGADYDGTLVRHGDWTPESGRRAMEELLDARPDLDAVFVHSDQMASGALDALSASGRRVPEDVAVAGFDDSPVAARLDPPLTTMRQPFEEISAEMVRLLLEMIGGAGPRTVLLPTELVERASA</sequence>
<name>A0A9W6CQQ1_9MICO</name>
<dbReference type="PRINTS" id="PR00036">
    <property type="entry name" value="HTHLACI"/>
</dbReference>
<keyword evidence="1" id="KW-0805">Transcription regulation</keyword>
<keyword evidence="3" id="KW-0804">Transcription</keyword>
<evidence type="ECO:0000259" key="4">
    <source>
        <dbReference type="PROSITE" id="PS50932"/>
    </source>
</evidence>
<dbReference type="GO" id="GO:0000976">
    <property type="term" value="F:transcription cis-regulatory region binding"/>
    <property type="evidence" value="ECO:0007669"/>
    <property type="project" value="TreeGrafter"/>
</dbReference>
<dbReference type="SUPFAM" id="SSF47413">
    <property type="entry name" value="lambda repressor-like DNA-binding domains"/>
    <property type="match status" value="1"/>
</dbReference>
<comment type="caution">
    <text evidence="5">The sequence shown here is derived from an EMBL/GenBank/DDBJ whole genome shotgun (WGS) entry which is preliminary data.</text>
</comment>
<organism evidence="5 6">
    <name type="scientific">Agromyces rhizosphaerae</name>
    <dbReference type="NCBI Taxonomy" id="88374"/>
    <lineage>
        <taxon>Bacteria</taxon>
        <taxon>Bacillati</taxon>
        <taxon>Actinomycetota</taxon>
        <taxon>Actinomycetes</taxon>
        <taxon>Micrococcales</taxon>
        <taxon>Microbacteriaceae</taxon>
        <taxon>Agromyces</taxon>
    </lineage>
</organism>
<proteinExistence type="predicted"/>
<gene>
    <name evidence="5" type="ORF">ARHIZOSPH14_13580</name>
</gene>